<dbReference type="PROSITE" id="PS00383">
    <property type="entry name" value="TYR_PHOSPHATASE_1"/>
    <property type="match status" value="1"/>
</dbReference>
<evidence type="ECO:0000256" key="8">
    <source>
        <dbReference type="SAM" id="MobiDB-lite"/>
    </source>
</evidence>
<dbReference type="InterPro" id="IPR000387">
    <property type="entry name" value="Tyr_Pase_dom"/>
</dbReference>
<dbReference type="Pfam" id="PF00102">
    <property type="entry name" value="Y_phosphatase"/>
    <property type="match status" value="2"/>
</dbReference>
<dbReference type="InterPro" id="IPR029021">
    <property type="entry name" value="Prot-tyrosine_phosphatase-like"/>
</dbReference>
<dbReference type="PANTHER" id="PTHR19134">
    <property type="entry name" value="RECEPTOR-TYPE TYROSINE-PROTEIN PHOSPHATASE"/>
    <property type="match status" value="1"/>
</dbReference>
<dbReference type="SMART" id="SM00404">
    <property type="entry name" value="PTPc_motif"/>
    <property type="match status" value="2"/>
</dbReference>
<keyword evidence="6 9" id="KW-0472">Membrane</keyword>
<feature type="domain" description="Tyrosine specific protein phosphatases" evidence="11">
    <location>
        <begin position="849"/>
        <end position="923"/>
    </location>
</feature>
<accession>A0AAV6UX97</accession>
<dbReference type="FunFam" id="2.60.40.10:FF:001386">
    <property type="entry name" value="Receptor-type tyrosine-protein phosphatase gamma"/>
    <property type="match status" value="1"/>
</dbReference>
<proteinExistence type="predicted"/>
<dbReference type="InterPro" id="IPR016130">
    <property type="entry name" value="Tyr_Pase_AS"/>
</dbReference>
<dbReference type="SMART" id="SM00409">
    <property type="entry name" value="IG"/>
    <property type="match status" value="1"/>
</dbReference>
<dbReference type="SUPFAM" id="SSF52799">
    <property type="entry name" value="(Phosphotyrosine protein) phosphatases II"/>
    <property type="match status" value="2"/>
</dbReference>
<evidence type="ECO:0000256" key="7">
    <source>
        <dbReference type="ARBA" id="ARBA00051722"/>
    </source>
</evidence>
<organism evidence="14 15">
    <name type="scientific">Oedothorax gibbosus</name>
    <dbReference type="NCBI Taxonomy" id="931172"/>
    <lineage>
        <taxon>Eukaryota</taxon>
        <taxon>Metazoa</taxon>
        <taxon>Ecdysozoa</taxon>
        <taxon>Arthropoda</taxon>
        <taxon>Chelicerata</taxon>
        <taxon>Arachnida</taxon>
        <taxon>Araneae</taxon>
        <taxon>Araneomorphae</taxon>
        <taxon>Entelegynae</taxon>
        <taxon>Araneoidea</taxon>
        <taxon>Linyphiidae</taxon>
        <taxon>Erigoninae</taxon>
        <taxon>Oedothorax</taxon>
    </lineage>
</organism>
<feature type="transmembrane region" description="Helical" evidence="9">
    <location>
        <begin position="588"/>
        <end position="615"/>
    </location>
</feature>
<feature type="domain" description="Fibronectin type-III" evidence="13">
    <location>
        <begin position="477"/>
        <end position="582"/>
    </location>
</feature>
<gene>
    <name evidence="14" type="ORF">JTE90_010058</name>
</gene>
<dbReference type="InterPro" id="IPR007110">
    <property type="entry name" value="Ig-like_dom"/>
</dbReference>
<dbReference type="GO" id="GO:0016020">
    <property type="term" value="C:membrane"/>
    <property type="evidence" value="ECO:0007669"/>
    <property type="project" value="UniProtKB-SubCell"/>
</dbReference>
<dbReference type="GO" id="GO:0048666">
    <property type="term" value="P:neuron development"/>
    <property type="evidence" value="ECO:0007669"/>
    <property type="project" value="UniProtKB-ARBA"/>
</dbReference>
<feature type="region of interest" description="Disordered" evidence="8">
    <location>
        <begin position="78"/>
        <end position="104"/>
    </location>
</feature>
<evidence type="ECO:0000256" key="1">
    <source>
        <dbReference type="ARBA" id="ARBA00004167"/>
    </source>
</evidence>
<comment type="subcellular location">
    <subcellularLocation>
        <location evidence="1">Membrane</location>
        <topology evidence="1">Single-pass membrane protein</topology>
    </subcellularLocation>
</comment>
<dbReference type="PRINTS" id="PR00700">
    <property type="entry name" value="PRTYPHPHTASE"/>
</dbReference>
<protein>
    <recommendedName>
        <fullName evidence="2">protein-tyrosine-phosphatase</fullName>
        <ecNumber evidence="2">3.1.3.48</ecNumber>
    </recommendedName>
</protein>
<dbReference type="InterPro" id="IPR003599">
    <property type="entry name" value="Ig_sub"/>
</dbReference>
<dbReference type="Proteomes" id="UP000827092">
    <property type="component" value="Unassembled WGS sequence"/>
</dbReference>
<dbReference type="CDD" id="cd14549">
    <property type="entry name" value="R5-PTPc-1"/>
    <property type="match status" value="1"/>
</dbReference>
<keyword evidence="3" id="KW-0732">Signal</keyword>
<dbReference type="EMBL" id="JAFNEN010000225">
    <property type="protein sequence ID" value="KAG8188965.1"/>
    <property type="molecule type" value="Genomic_DNA"/>
</dbReference>
<dbReference type="EC" id="3.1.3.48" evidence="2"/>
<dbReference type="PROSITE" id="PS50056">
    <property type="entry name" value="TYR_PHOSPHATASE_2"/>
    <property type="match status" value="1"/>
</dbReference>
<feature type="compositionally biased region" description="Low complexity" evidence="8">
    <location>
        <begin position="87"/>
        <end position="100"/>
    </location>
</feature>
<dbReference type="InterPro" id="IPR003595">
    <property type="entry name" value="Tyr_Pase_cat"/>
</dbReference>
<evidence type="ECO:0000256" key="6">
    <source>
        <dbReference type="ARBA" id="ARBA00023136"/>
    </source>
</evidence>
<reference evidence="14 15" key="1">
    <citation type="journal article" date="2022" name="Nat. Ecol. Evol.">
        <title>A masculinizing supergene underlies an exaggerated male reproductive morph in a spider.</title>
        <authorList>
            <person name="Hendrickx F."/>
            <person name="De Corte Z."/>
            <person name="Sonet G."/>
            <person name="Van Belleghem S.M."/>
            <person name="Kostlbacher S."/>
            <person name="Vangestel C."/>
        </authorList>
    </citation>
    <scope>NUCLEOTIDE SEQUENCE [LARGE SCALE GENOMIC DNA]</scope>
    <source>
        <strain evidence="14">W744_W776</strain>
    </source>
</reference>
<dbReference type="InterPro" id="IPR013783">
    <property type="entry name" value="Ig-like_fold"/>
</dbReference>
<dbReference type="InterPro" id="IPR003961">
    <property type="entry name" value="FN3_dom"/>
</dbReference>
<dbReference type="GO" id="GO:0004725">
    <property type="term" value="F:protein tyrosine phosphatase activity"/>
    <property type="evidence" value="ECO:0007669"/>
    <property type="project" value="UniProtKB-EC"/>
</dbReference>
<evidence type="ECO:0000259" key="13">
    <source>
        <dbReference type="PROSITE" id="PS50853"/>
    </source>
</evidence>
<feature type="domain" description="Tyrosine-protein phosphatase" evidence="10">
    <location>
        <begin position="670"/>
        <end position="932"/>
    </location>
</feature>
<keyword evidence="4" id="KW-0378">Hydrolase</keyword>
<evidence type="ECO:0000256" key="3">
    <source>
        <dbReference type="ARBA" id="ARBA00022729"/>
    </source>
</evidence>
<dbReference type="PANTHER" id="PTHR19134:SF525">
    <property type="entry name" value="TYROSINE-PROTEIN PHOSPHATASE DOMAIN-CONTAINING PROTEIN"/>
    <property type="match status" value="1"/>
</dbReference>
<dbReference type="PROSITE" id="PS50853">
    <property type="entry name" value="FN3"/>
    <property type="match status" value="3"/>
</dbReference>
<dbReference type="FunFam" id="3.90.190.10:FF:000013">
    <property type="entry name" value="receptor-type tyrosine-protein phosphatase zeta isoform X1"/>
    <property type="match status" value="1"/>
</dbReference>
<dbReference type="PROSITE" id="PS50055">
    <property type="entry name" value="TYR_PHOSPHATASE_PTP"/>
    <property type="match status" value="2"/>
</dbReference>
<evidence type="ECO:0000256" key="5">
    <source>
        <dbReference type="ARBA" id="ARBA00022912"/>
    </source>
</evidence>
<keyword evidence="9" id="KW-0812">Transmembrane</keyword>
<dbReference type="Gene3D" id="3.90.190.10">
    <property type="entry name" value="Protein tyrosine phosphatase superfamily"/>
    <property type="match status" value="2"/>
</dbReference>
<dbReference type="Pfam" id="PF00041">
    <property type="entry name" value="fn3"/>
    <property type="match status" value="3"/>
</dbReference>
<dbReference type="InterPro" id="IPR036179">
    <property type="entry name" value="Ig-like_dom_sf"/>
</dbReference>
<comment type="caution">
    <text evidence="14">The sequence shown here is derived from an EMBL/GenBank/DDBJ whole genome shotgun (WGS) entry which is preliminary data.</text>
</comment>
<evidence type="ECO:0000256" key="2">
    <source>
        <dbReference type="ARBA" id="ARBA00013064"/>
    </source>
</evidence>
<feature type="domain" description="Tyrosine-protein phosphatase" evidence="10">
    <location>
        <begin position="967"/>
        <end position="1221"/>
    </location>
</feature>
<comment type="catalytic activity">
    <reaction evidence="7">
        <text>O-phospho-L-tyrosyl-[protein] + H2O = L-tyrosyl-[protein] + phosphate</text>
        <dbReference type="Rhea" id="RHEA:10684"/>
        <dbReference type="Rhea" id="RHEA-COMP:10136"/>
        <dbReference type="Rhea" id="RHEA-COMP:20101"/>
        <dbReference type="ChEBI" id="CHEBI:15377"/>
        <dbReference type="ChEBI" id="CHEBI:43474"/>
        <dbReference type="ChEBI" id="CHEBI:46858"/>
        <dbReference type="ChEBI" id="CHEBI:61978"/>
        <dbReference type="EC" id="3.1.3.48"/>
    </reaction>
</comment>
<dbReference type="SMART" id="SM00194">
    <property type="entry name" value="PTPc"/>
    <property type="match status" value="2"/>
</dbReference>
<dbReference type="SMART" id="SM00060">
    <property type="entry name" value="FN3"/>
    <property type="match status" value="3"/>
</dbReference>
<feature type="domain" description="Ig-like" evidence="12">
    <location>
        <begin position="136"/>
        <end position="226"/>
    </location>
</feature>
<dbReference type="PROSITE" id="PS50835">
    <property type="entry name" value="IG_LIKE"/>
    <property type="match status" value="1"/>
</dbReference>
<dbReference type="SUPFAM" id="SSF48726">
    <property type="entry name" value="Immunoglobulin"/>
    <property type="match status" value="1"/>
</dbReference>
<feature type="domain" description="Fibronectin type-III" evidence="13">
    <location>
        <begin position="235"/>
        <end position="333"/>
    </location>
</feature>
<name>A0AAV6UX97_9ARAC</name>
<dbReference type="SUPFAM" id="SSF49265">
    <property type="entry name" value="Fibronectin type III"/>
    <property type="match status" value="2"/>
</dbReference>
<evidence type="ECO:0000259" key="12">
    <source>
        <dbReference type="PROSITE" id="PS50835"/>
    </source>
</evidence>
<dbReference type="CDD" id="cd00063">
    <property type="entry name" value="FN3"/>
    <property type="match status" value="3"/>
</dbReference>
<evidence type="ECO:0000259" key="10">
    <source>
        <dbReference type="PROSITE" id="PS50055"/>
    </source>
</evidence>
<dbReference type="InterPro" id="IPR036116">
    <property type="entry name" value="FN3_sf"/>
</dbReference>
<feature type="domain" description="Fibronectin type-III" evidence="13">
    <location>
        <begin position="379"/>
        <end position="475"/>
    </location>
</feature>
<dbReference type="Gene3D" id="2.60.40.10">
    <property type="entry name" value="Immunoglobulins"/>
    <property type="match status" value="5"/>
</dbReference>
<keyword evidence="5" id="KW-0904">Protein phosphatase</keyword>
<evidence type="ECO:0000256" key="4">
    <source>
        <dbReference type="ARBA" id="ARBA00022801"/>
    </source>
</evidence>
<dbReference type="InterPro" id="IPR000242">
    <property type="entry name" value="PTP_cat"/>
</dbReference>
<evidence type="ECO:0000313" key="15">
    <source>
        <dbReference type="Proteomes" id="UP000827092"/>
    </source>
</evidence>
<keyword evidence="9" id="KW-1133">Transmembrane helix</keyword>
<evidence type="ECO:0000259" key="11">
    <source>
        <dbReference type="PROSITE" id="PS50056"/>
    </source>
</evidence>
<keyword evidence="15" id="KW-1185">Reference proteome</keyword>
<evidence type="ECO:0000313" key="14">
    <source>
        <dbReference type="EMBL" id="KAG8188965.1"/>
    </source>
</evidence>
<dbReference type="InterPro" id="IPR050348">
    <property type="entry name" value="Protein-Tyr_Phosphatase"/>
</dbReference>
<dbReference type="FunFam" id="3.90.190.10:FF:000068">
    <property type="entry name" value="receptor-type tyrosine-protein phosphatase zeta"/>
    <property type="match status" value="1"/>
</dbReference>
<dbReference type="AlphaFoldDB" id="A0AAV6UX97"/>
<evidence type="ECO:0000256" key="9">
    <source>
        <dbReference type="SAM" id="Phobius"/>
    </source>
</evidence>
<sequence length="1250" mass="141128">MKKVADYCAITSCDLEASQIEQANNVPETAAIPGTTSIAGCTNGNFHLKTNCGFESTSIFIGAYACRCFVSVRGHSAAAPPGVKVDGSAARGAPRAPSSSDQSVGGEGGMRFFFAALLLFFGGFASCDYFNAEEGEEDEDVPEPVYVRAGANVSLPCPAGEGSARSLTWFKDYRKIVEVNDEQTTLWEAEPHVNMLSDALFLRNVVYGDSADYQCTVNDEQRATLRLLVQDVPDPPGMPLIISFTSRSVNLSWAPSIDNHHSPILHYIIHVRVGESGEWEESNGIMTSDNGTSWQVIGLQPYTVYSFRVVAVNSIGASRPSKESYYMVTLREDPLATEFTIRGLNAFSQYLVSLQVFNPAGIGPATTVAVMTDEGAPSRPRNLTATRITNNSVKLKWLEPENSNGVLQGYHIYHLDVGPNHTERKKVLNPQQVMDYVLNSLKPYTQYKVWVKAYTGKNEGLASNSLEIITDVQSPSAPIITNLTCQSVDSIYIQWDRPKAVYHRIDYYFISYRSENTWDFEEISVTSSQERQSHTMVISNLTSNMMYEVKIQGASRSVVEHSKLYKGPYSELKKIFLQSYSSSSLEEVTIGVGIIAGIICVSLVLLVAILAFVLWRKYFQAAYYYLDDPPRKRGTSEFSKTFGEIDNSSVDVSAWPDHVCNLHADGDIGFSKEYESIQQATDLELSSEYSQLTENKNKNRYVNIVAYDHSRVVLKILPGQKKTTDYINANYIDGYNEPNAYIGTQGPLPSTFDDYWRMIWEQKVYIVIMITNLVERGRRKCDMYWPKEGSELYGIVQVRLTQEVELATYTIRTFVIRNLKVKKKTSSERTVYQYHYTNWPDHGVPEHPLPVLSFIRKSAAANPPGGGPIIVHCSAGVGRTGTYIVIDAMLRQIKHKQSLSAPGFLKHIRQQRNFLVQTEEQYIFIHDALLEAIESGETEIAASEFAEYVQNLQTSSNENEKEYSALLENQFKLVTSFKAKDFSIMSATKVCNRSKNRNMNIIPIESHRVHITPKPGKDGSDYINASFFQGFNKLNEFIITQHPTFDTMSDFWQMIWDHNCQTIVLLSHVDEKEYPCFWPDEESENDYETFKVKLSEECTQGCFVTRDFILQSTQDDYEVICRIIQCSGWPEICSPLSSVYDLVHLVQDWHLEYQNGPMVVVDRFGGTEAATFCCLSTLQKQVEFEHSFDIYMYSKLYHMRRPGIWQTKDDYCFLFRAVEKGLLPNCEVISTSNNTVTNGHVLPLKEEPVI</sequence>